<evidence type="ECO:0000313" key="2">
    <source>
        <dbReference type="EMBL" id="QDU30736.1"/>
    </source>
</evidence>
<dbReference type="RefSeq" id="WP_145096691.1">
    <property type="nucleotide sequence ID" value="NZ_CP036274.1"/>
</dbReference>
<evidence type="ECO:0000256" key="1">
    <source>
        <dbReference type="SAM" id="SignalP"/>
    </source>
</evidence>
<feature type="chain" id="PRO_5021922483" description="Lipocalin-like domain-containing protein" evidence="1">
    <location>
        <begin position="21"/>
        <end position="148"/>
    </location>
</feature>
<evidence type="ECO:0000313" key="3">
    <source>
        <dbReference type="Proteomes" id="UP000315017"/>
    </source>
</evidence>
<dbReference type="OrthoDB" id="9845393at2"/>
<dbReference type="Proteomes" id="UP000315017">
    <property type="component" value="Chromosome"/>
</dbReference>
<evidence type="ECO:0008006" key="4">
    <source>
        <dbReference type="Google" id="ProtNLM"/>
    </source>
</evidence>
<keyword evidence="1" id="KW-0732">Signal</keyword>
<organism evidence="2 3">
    <name type="scientific">Anatilimnocola aggregata</name>
    <dbReference type="NCBI Taxonomy" id="2528021"/>
    <lineage>
        <taxon>Bacteria</taxon>
        <taxon>Pseudomonadati</taxon>
        <taxon>Planctomycetota</taxon>
        <taxon>Planctomycetia</taxon>
        <taxon>Pirellulales</taxon>
        <taxon>Pirellulaceae</taxon>
        <taxon>Anatilimnocola</taxon>
    </lineage>
</organism>
<dbReference type="KEGG" id="aagg:ETAA8_58840"/>
<gene>
    <name evidence="2" type="ORF">ETAA8_58840</name>
</gene>
<protein>
    <recommendedName>
        <fullName evidence="4">Lipocalin-like domain-containing protein</fullName>
    </recommendedName>
</protein>
<name>A0A517YKJ8_9BACT</name>
<keyword evidence="3" id="KW-1185">Reference proteome</keyword>
<reference evidence="2 3" key="1">
    <citation type="submission" date="2019-02" db="EMBL/GenBank/DDBJ databases">
        <title>Deep-cultivation of Planctomycetes and their phenomic and genomic characterization uncovers novel biology.</title>
        <authorList>
            <person name="Wiegand S."/>
            <person name="Jogler M."/>
            <person name="Boedeker C."/>
            <person name="Pinto D."/>
            <person name="Vollmers J."/>
            <person name="Rivas-Marin E."/>
            <person name="Kohn T."/>
            <person name="Peeters S.H."/>
            <person name="Heuer A."/>
            <person name="Rast P."/>
            <person name="Oberbeckmann S."/>
            <person name="Bunk B."/>
            <person name="Jeske O."/>
            <person name="Meyerdierks A."/>
            <person name="Storesund J.E."/>
            <person name="Kallscheuer N."/>
            <person name="Luecker S."/>
            <person name="Lage O.M."/>
            <person name="Pohl T."/>
            <person name="Merkel B.J."/>
            <person name="Hornburger P."/>
            <person name="Mueller R.-W."/>
            <person name="Bruemmer F."/>
            <person name="Labrenz M."/>
            <person name="Spormann A.M."/>
            <person name="Op den Camp H."/>
            <person name="Overmann J."/>
            <person name="Amann R."/>
            <person name="Jetten M.S.M."/>
            <person name="Mascher T."/>
            <person name="Medema M.H."/>
            <person name="Devos D.P."/>
            <person name="Kaster A.-K."/>
            <person name="Ovreas L."/>
            <person name="Rohde M."/>
            <person name="Galperin M.Y."/>
            <person name="Jogler C."/>
        </authorList>
    </citation>
    <scope>NUCLEOTIDE SEQUENCE [LARGE SCALE GENOMIC DNA]</scope>
    <source>
        <strain evidence="2 3">ETA_A8</strain>
    </source>
</reference>
<proteinExistence type="predicted"/>
<feature type="signal peptide" evidence="1">
    <location>
        <begin position="1"/>
        <end position="20"/>
    </location>
</feature>
<sequence precursor="true">MLRFVQSTVLGSFLAALAVASVGCGSGSPPPAQRLPGAWHGKMVVDKESVGSSLTPLQIADLERMEMGIEFTKEGAMVLSGVNNNQPYKSEGKWQFISQEGDQLTIKSLESDGTQKDVIILFDGTDKFHMPLKTEVANIGAMTFERLR</sequence>
<accession>A0A517YKJ8</accession>
<dbReference type="PROSITE" id="PS51257">
    <property type="entry name" value="PROKAR_LIPOPROTEIN"/>
    <property type="match status" value="1"/>
</dbReference>
<dbReference type="AlphaFoldDB" id="A0A517YKJ8"/>
<dbReference type="EMBL" id="CP036274">
    <property type="protein sequence ID" value="QDU30736.1"/>
    <property type="molecule type" value="Genomic_DNA"/>
</dbReference>